<proteinExistence type="predicted"/>
<dbReference type="AlphaFoldDB" id="A0A372NMG3"/>
<feature type="chain" id="PRO_5017001803" description="YD repeat-containing protein" evidence="1">
    <location>
        <begin position="28"/>
        <end position="262"/>
    </location>
</feature>
<evidence type="ECO:0000313" key="3">
    <source>
        <dbReference type="Proteomes" id="UP000264217"/>
    </source>
</evidence>
<dbReference type="EMBL" id="QWDC01000005">
    <property type="protein sequence ID" value="RFZ90136.1"/>
    <property type="molecule type" value="Genomic_DNA"/>
</dbReference>
<dbReference type="RefSeq" id="WP_117394103.1">
    <property type="nucleotide sequence ID" value="NZ_QWDC01000005.1"/>
</dbReference>
<dbReference type="Proteomes" id="UP000264217">
    <property type="component" value="Unassembled WGS sequence"/>
</dbReference>
<name>A0A372NMG3_9SPHI</name>
<protein>
    <recommendedName>
        <fullName evidence="4">YD repeat-containing protein</fullName>
    </recommendedName>
</protein>
<reference evidence="2 3" key="1">
    <citation type="submission" date="2018-08" db="EMBL/GenBank/DDBJ databases">
        <title>Mucilaginibacter sp. MYSH2.</title>
        <authorList>
            <person name="Seo T."/>
        </authorList>
    </citation>
    <scope>NUCLEOTIDE SEQUENCE [LARGE SCALE GENOMIC DNA]</scope>
    <source>
        <strain evidence="2 3">MYSH2</strain>
    </source>
</reference>
<comment type="caution">
    <text evidence="2">The sequence shown here is derived from an EMBL/GenBank/DDBJ whole genome shotgun (WGS) entry which is preliminary data.</text>
</comment>
<gene>
    <name evidence="2" type="ORF">D0C36_23130</name>
</gene>
<accession>A0A372NMG3</accession>
<evidence type="ECO:0000313" key="2">
    <source>
        <dbReference type="EMBL" id="RFZ90136.1"/>
    </source>
</evidence>
<dbReference type="OrthoDB" id="9765204at2"/>
<evidence type="ECO:0008006" key="4">
    <source>
        <dbReference type="Google" id="ProtNLM"/>
    </source>
</evidence>
<keyword evidence="3" id="KW-1185">Reference proteome</keyword>
<dbReference type="PROSITE" id="PS51257">
    <property type="entry name" value="PROKAR_LIPOPROTEIN"/>
    <property type="match status" value="1"/>
</dbReference>
<dbReference type="Gene3D" id="2.180.10.10">
    <property type="entry name" value="RHS repeat-associated core"/>
    <property type="match status" value="1"/>
</dbReference>
<evidence type="ECO:0000256" key="1">
    <source>
        <dbReference type="SAM" id="SignalP"/>
    </source>
</evidence>
<sequence length="262" mass="30520">MQKTNLKTLLSLAVVIIVLGACKPAEKKVTEVFSMDDVVPMKLKGNVKEISFYESPVNPLTYSFDESGKMKSIISKNEDSSVIEKDGSKDSSSTQTTAKAVFVYHYDKNHRLAYIDELTSGIFITSWPEQKKEPFKDTTRLYFNSVGQLIRSSTSPDNEIGPETTYDYDKQGRVIKMRSYTRAVKTEPDRYFLKYNEHGRLIEYIVNDSDDDRYALWKFNLKYTKYDRHGNWIEKMTRKETFKPLTPDTINYLTTRKITYYE</sequence>
<feature type="signal peptide" evidence="1">
    <location>
        <begin position="1"/>
        <end position="27"/>
    </location>
</feature>
<organism evidence="2 3">
    <name type="scientific">Mucilaginibacter conchicola</name>
    <dbReference type="NCBI Taxonomy" id="2303333"/>
    <lineage>
        <taxon>Bacteria</taxon>
        <taxon>Pseudomonadati</taxon>
        <taxon>Bacteroidota</taxon>
        <taxon>Sphingobacteriia</taxon>
        <taxon>Sphingobacteriales</taxon>
        <taxon>Sphingobacteriaceae</taxon>
        <taxon>Mucilaginibacter</taxon>
    </lineage>
</organism>
<keyword evidence="1" id="KW-0732">Signal</keyword>